<sequence>MDFEIDSFYYGGSPQQKSTPQRLAPPPLLSHDESVFSTAETYDPEGDYLQGLLFISASESESLDSTTVRFIPLVVVIIG</sequence>
<proteinExistence type="predicted"/>
<organism evidence="2 3">
    <name type="scientific">Ceratocystis fimbriata CBS 114723</name>
    <dbReference type="NCBI Taxonomy" id="1035309"/>
    <lineage>
        <taxon>Eukaryota</taxon>
        <taxon>Fungi</taxon>
        <taxon>Dikarya</taxon>
        <taxon>Ascomycota</taxon>
        <taxon>Pezizomycotina</taxon>
        <taxon>Sordariomycetes</taxon>
        <taxon>Hypocreomycetidae</taxon>
        <taxon>Microascales</taxon>
        <taxon>Ceratocystidaceae</taxon>
        <taxon>Ceratocystis</taxon>
    </lineage>
</organism>
<feature type="region of interest" description="Disordered" evidence="1">
    <location>
        <begin position="1"/>
        <end position="25"/>
    </location>
</feature>
<comment type="caution">
    <text evidence="2">The sequence shown here is derived from an EMBL/GenBank/DDBJ whole genome shotgun (WGS) entry which is preliminary data.</text>
</comment>
<reference evidence="2 3" key="1">
    <citation type="journal article" date="2013" name="Fungal Biol.">
        <title>Analysis of microsatellite markers in the genome of the plant pathogen Ceratocystis fimbriata.</title>
        <authorList>
            <person name="Simpson M.C."/>
            <person name="Wilken P.M."/>
            <person name="Coetzee M.P."/>
            <person name="Wingfield M.J."/>
            <person name="Wingfield B.D."/>
        </authorList>
    </citation>
    <scope>NUCLEOTIDE SEQUENCE [LARGE SCALE GENOMIC DNA]</scope>
    <source>
        <strain evidence="2 3">CBS 114723</strain>
    </source>
</reference>
<protein>
    <submittedName>
        <fullName evidence="2">Uncharacterized protein</fullName>
    </submittedName>
</protein>
<gene>
    <name evidence="2" type="ORF">CFIMG_007719RA00001</name>
</gene>
<name>A0A2C5WV61_9PEZI</name>
<keyword evidence="3" id="KW-1185">Reference proteome</keyword>
<accession>A0A2C5WV61</accession>
<evidence type="ECO:0000313" key="2">
    <source>
        <dbReference type="EMBL" id="PHH49600.1"/>
    </source>
</evidence>
<evidence type="ECO:0000313" key="3">
    <source>
        <dbReference type="Proteomes" id="UP000222788"/>
    </source>
</evidence>
<dbReference type="AlphaFoldDB" id="A0A2C5WV61"/>
<dbReference type="EMBL" id="APWK03000185">
    <property type="protein sequence ID" value="PHH49600.1"/>
    <property type="molecule type" value="Genomic_DNA"/>
</dbReference>
<evidence type="ECO:0000256" key="1">
    <source>
        <dbReference type="SAM" id="MobiDB-lite"/>
    </source>
</evidence>
<reference evidence="2 3" key="2">
    <citation type="journal article" date="2013" name="IMA Fungus">
        <title>IMA Genome-F 1: Ceratocystis fimbriata: Draft nuclear genome sequence for the plant pathogen, Ceratocystis fimbriata.</title>
        <authorList>
            <person name="Wilken P.M."/>
            <person name="Steenkamp E.T."/>
            <person name="Wingfield M.J."/>
            <person name="de Beer Z.W."/>
            <person name="Wingfield B.D."/>
        </authorList>
    </citation>
    <scope>NUCLEOTIDE SEQUENCE [LARGE SCALE GENOMIC DNA]</scope>
    <source>
        <strain evidence="2 3">CBS 114723</strain>
    </source>
</reference>
<dbReference type="Proteomes" id="UP000222788">
    <property type="component" value="Unassembled WGS sequence"/>
</dbReference>